<dbReference type="EMBL" id="FSRE01000004">
    <property type="protein sequence ID" value="SIO15488.1"/>
    <property type="molecule type" value="Genomic_DNA"/>
</dbReference>
<dbReference type="GO" id="GO:0005886">
    <property type="term" value="C:plasma membrane"/>
    <property type="evidence" value="ECO:0007669"/>
    <property type="project" value="TreeGrafter"/>
</dbReference>
<dbReference type="InterPro" id="IPR058533">
    <property type="entry name" value="Cation_efflux_TM"/>
</dbReference>
<accession>A0A1N6H6Q9</accession>
<keyword evidence="13" id="KW-1185">Reference proteome</keyword>
<sequence length="325" mass="36249">MRINLNTDCDANPESCTPVQPVSPHHNHVKAVDTENQRKVMIAALLTASYMLVEIIGGWWVGSLALMADGVHMLTDAAALLIAWWGFYVGSRPPNDRYTFGYQRFQIITAFVNALFLLVIVVGIIAYAIERYFNPEPIMGREMFIIALIGLINNLVVFLILHSGDKHNMNMRGAALHFLGDTLNSVAVIIAAIVIYYTGWVALDPILSIFVSLVIGYHAWHLLMASGHILMEGVPAGYELEAIKDDLQKKFPFLTDIHHLHLWAIAEDQVMMSLHAKTDLNHINDATLAKVKKYLNDEHGVHHVTLQLESKNSHCVEESHDGAVS</sequence>
<evidence type="ECO:0000256" key="3">
    <source>
        <dbReference type="ARBA" id="ARBA00022448"/>
    </source>
</evidence>
<keyword evidence="6 9" id="KW-1133">Transmembrane helix</keyword>
<dbReference type="STRING" id="364032.SAMN05443662_1583"/>
<comment type="subcellular location">
    <subcellularLocation>
        <location evidence="1">Membrane</location>
        <topology evidence="1">Multi-pass membrane protein</topology>
    </subcellularLocation>
</comment>
<dbReference type="InterPro" id="IPR050681">
    <property type="entry name" value="CDF/SLC30A"/>
</dbReference>
<evidence type="ECO:0000259" key="11">
    <source>
        <dbReference type="Pfam" id="PF16916"/>
    </source>
</evidence>
<organism evidence="12 13">
    <name type="scientific">Sulfurivirga caldicuralii</name>
    <dbReference type="NCBI Taxonomy" id="364032"/>
    <lineage>
        <taxon>Bacteria</taxon>
        <taxon>Pseudomonadati</taxon>
        <taxon>Pseudomonadota</taxon>
        <taxon>Gammaproteobacteria</taxon>
        <taxon>Thiotrichales</taxon>
        <taxon>Piscirickettsiaceae</taxon>
        <taxon>Sulfurivirga</taxon>
    </lineage>
</organism>
<dbReference type="SUPFAM" id="SSF161111">
    <property type="entry name" value="Cation efflux protein transmembrane domain-like"/>
    <property type="match status" value="1"/>
</dbReference>
<keyword evidence="8 9" id="KW-0472">Membrane</keyword>
<dbReference type="AlphaFoldDB" id="A0A1N6H6Q9"/>
<evidence type="ECO:0000256" key="8">
    <source>
        <dbReference type="ARBA" id="ARBA00023136"/>
    </source>
</evidence>
<dbReference type="GO" id="GO:0005385">
    <property type="term" value="F:zinc ion transmembrane transporter activity"/>
    <property type="evidence" value="ECO:0007669"/>
    <property type="project" value="TreeGrafter"/>
</dbReference>
<keyword evidence="3" id="KW-0813">Transport</keyword>
<feature type="transmembrane region" description="Helical" evidence="9">
    <location>
        <begin position="40"/>
        <end position="61"/>
    </location>
</feature>
<evidence type="ECO:0000313" key="12">
    <source>
        <dbReference type="EMBL" id="SIO15488.1"/>
    </source>
</evidence>
<proteinExistence type="inferred from homology"/>
<dbReference type="Proteomes" id="UP000198461">
    <property type="component" value="Unassembled WGS sequence"/>
</dbReference>
<evidence type="ECO:0000256" key="7">
    <source>
        <dbReference type="ARBA" id="ARBA00023065"/>
    </source>
</evidence>
<feature type="transmembrane region" description="Helical" evidence="9">
    <location>
        <begin position="144"/>
        <end position="162"/>
    </location>
</feature>
<keyword evidence="5" id="KW-0862">Zinc</keyword>
<evidence type="ECO:0000256" key="2">
    <source>
        <dbReference type="ARBA" id="ARBA00008873"/>
    </source>
</evidence>
<evidence type="ECO:0000313" key="13">
    <source>
        <dbReference type="Proteomes" id="UP000198461"/>
    </source>
</evidence>
<dbReference type="InterPro" id="IPR002524">
    <property type="entry name" value="Cation_efflux"/>
</dbReference>
<reference evidence="12 13" key="1">
    <citation type="submission" date="2016-11" db="EMBL/GenBank/DDBJ databases">
        <authorList>
            <person name="Jaros S."/>
            <person name="Januszkiewicz K."/>
            <person name="Wedrychowicz H."/>
        </authorList>
    </citation>
    <scope>NUCLEOTIDE SEQUENCE [LARGE SCALE GENOMIC DNA]</scope>
    <source>
        <strain evidence="12 13">DSM 17737</strain>
    </source>
</reference>
<keyword evidence="5" id="KW-0864">Zinc transport</keyword>
<dbReference type="NCBIfam" id="TIGR01297">
    <property type="entry name" value="CDF"/>
    <property type="match status" value="1"/>
</dbReference>
<protein>
    <submittedName>
        <fullName evidence="12">Cobalt-zinc-cadmium efflux system protein</fullName>
    </submittedName>
</protein>
<evidence type="ECO:0000259" key="10">
    <source>
        <dbReference type="Pfam" id="PF01545"/>
    </source>
</evidence>
<evidence type="ECO:0000256" key="6">
    <source>
        <dbReference type="ARBA" id="ARBA00022989"/>
    </source>
</evidence>
<feature type="domain" description="Cation efflux protein transmembrane" evidence="10">
    <location>
        <begin position="40"/>
        <end position="231"/>
    </location>
</feature>
<feature type="transmembrane region" description="Helical" evidence="9">
    <location>
        <begin position="205"/>
        <end position="223"/>
    </location>
</feature>
<dbReference type="Pfam" id="PF16916">
    <property type="entry name" value="ZT_dimer"/>
    <property type="match status" value="1"/>
</dbReference>
<dbReference type="PANTHER" id="PTHR11562">
    <property type="entry name" value="CATION EFFLUX PROTEIN/ ZINC TRANSPORTER"/>
    <property type="match status" value="1"/>
</dbReference>
<dbReference type="OrthoDB" id="9809646at2"/>
<dbReference type="RefSeq" id="WP_084188318.1">
    <property type="nucleotide sequence ID" value="NZ_FSRE01000004.1"/>
</dbReference>
<dbReference type="InterPro" id="IPR027469">
    <property type="entry name" value="Cation_efflux_TMD_sf"/>
</dbReference>
<dbReference type="InterPro" id="IPR027470">
    <property type="entry name" value="Cation_efflux_CTD"/>
</dbReference>
<feature type="transmembrane region" description="Helical" evidence="9">
    <location>
        <begin position="174"/>
        <end position="199"/>
    </location>
</feature>
<dbReference type="PANTHER" id="PTHR11562:SF17">
    <property type="entry name" value="RE54080P-RELATED"/>
    <property type="match status" value="1"/>
</dbReference>
<feature type="domain" description="Cation efflux protein cytoplasmic" evidence="11">
    <location>
        <begin position="239"/>
        <end position="310"/>
    </location>
</feature>
<comment type="similarity">
    <text evidence="2">Belongs to the cation diffusion facilitator (CDF) transporter (TC 2.A.4) family. SLC30A subfamily.</text>
</comment>
<evidence type="ECO:0000256" key="1">
    <source>
        <dbReference type="ARBA" id="ARBA00004141"/>
    </source>
</evidence>
<keyword evidence="4 9" id="KW-0812">Transmembrane</keyword>
<evidence type="ECO:0000256" key="9">
    <source>
        <dbReference type="SAM" id="Phobius"/>
    </source>
</evidence>
<evidence type="ECO:0000256" key="5">
    <source>
        <dbReference type="ARBA" id="ARBA00022906"/>
    </source>
</evidence>
<evidence type="ECO:0000256" key="4">
    <source>
        <dbReference type="ARBA" id="ARBA00022692"/>
    </source>
</evidence>
<feature type="transmembrane region" description="Helical" evidence="9">
    <location>
        <begin position="110"/>
        <end position="129"/>
    </location>
</feature>
<dbReference type="Gene3D" id="1.20.1510.10">
    <property type="entry name" value="Cation efflux protein transmembrane domain"/>
    <property type="match status" value="1"/>
</dbReference>
<name>A0A1N6H6Q9_9GAMM</name>
<gene>
    <name evidence="12" type="ORF">SAMN05443662_1583</name>
</gene>
<dbReference type="Pfam" id="PF01545">
    <property type="entry name" value="Cation_efflux"/>
    <property type="match status" value="1"/>
</dbReference>
<feature type="transmembrane region" description="Helical" evidence="9">
    <location>
        <begin position="73"/>
        <end position="90"/>
    </location>
</feature>
<keyword evidence="7" id="KW-0406">Ion transport</keyword>